<sequence>MRLTPQQSQLEVESSSPESLAPATPIRKDSVTERGTCKVLTPDDFHRRSALDFGREMLANLDDTLSGFPIIVDPAYASILPKTPSPSRSPPVSIALDALKRDTSTAQAEPQDGERTLDDELLDSVDEADMVCSADIELPPRHTLEPDVSIAMAMLNSEPLPQPEQVNNGSNDGLNDPTWAIECTAKDDATPASDAKRQSNHVDQDEEVVDVLVFGEREAADPHKAPSLTQLDTRLRSGLTRFVLLAPDKPGPVRGALVTRSKASSPVPNASCDTKPQARESAGMCNVSGSENTRADVEISLINEDKIAITQLALATENHGSENDAAVENVVSVHEDDVLAHGSCTMSVSPPLLADGGTDGPDDANSSAACTTPDFTLASSELEPQEQTKPDSSGPACAASCFASSASQADHFSTHEMDLALPGTPHSADDTRPVAPKAVAGCASSMITGSTSVNAACQADFTPWPCAQLGCTQPSERCLTSQQQLNQQRSIASEDVNVWHVATGLDPAGSRSCWRCRLNNKVSRKKHLSFAERAVLLRQAEALWVLQERRRVEQHAQRLERKRVKKAAAKKRKRSEAECEPEVLRPSGKRAAYEDAETVCGADQVIMLQPGQKSIVDHAVPVPLAAELLLTIPVSMESFSDHNTPLQCTTGALQHIREHCSSIANPERRADRPGPLENGRAPSTPRKSSVRTSAPGDSSPKVSSPSRYASHTPSPLRSVQSADETPPTSPPPIECSPSAGRGRHRTSGSEAPEQQSLPISPAAAEQTSPSPAQSRTYPSPELEDSLVTSIVAAFKHYRDGEDDKIPVHLHFCACGRDLVRFAERLPCKTCMNEQYWDMLESFELRGVVTGRSDADMVACESSHSADLCYVCRKLVAFDDHGLCIPCANPMVFGSRRAGNRQGRNFHTQHRRMQVSQVEVSADVVATMKKVKREPLKGILKRR</sequence>
<feature type="compositionally biased region" description="Polar residues" evidence="1">
    <location>
        <begin position="261"/>
        <end position="274"/>
    </location>
</feature>
<dbReference type="Proteomes" id="UP001056384">
    <property type="component" value="Chromosome 10"/>
</dbReference>
<organism evidence="2 3">
    <name type="scientific">Septoria linicola</name>
    <dbReference type="NCBI Taxonomy" id="215465"/>
    <lineage>
        <taxon>Eukaryota</taxon>
        <taxon>Fungi</taxon>
        <taxon>Dikarya</taxon>
        <taxon>Ascomycota</taxon>
        <taxon>Pezizomycotina</taxon>
        <taxon>Dothideomycetes</taxon>
        <taxon>Dothideomycetidae</taxon>
        <taxon>Mycosphaerellales</taxon>
        <taxon>Mycosphaerellaceae</taxon>
        <taxon>Septoria</taxon>
    </lineage>
</organism>
<feature type="compositionally biased region" description="Polar residues" evidence="1">
    <location>
        <begin position="685"/>
        <end position="723"/>
    </location>
</feature>
<feature type="compositionally biased region" description="Basic and acidic residues" evidence="1">
    <location>
        <begin position="663"/>
        <end position="674"/>
    </location>
</feature>
<feature type="region of interest" description="Disordered" evidence="1">
    <location>
        <begin position="663"/>
        <end position="782"/>
    </location>
</feature>
<dbReference type="AlphaFoldDB" id="A0A9Q9B3Z5"/>
<feature type="compositionally biased region" description="Polar residues" evidence="1">
    <location>
        <begin position="1"/>
        <end position="18"/>
    </location>
</feature>
<reference evidence="2" key="1">
    <citation type="submission" date="2022-06" db="EMBL/GenBank/DDBJ databases">
        <title>Complete genome sequences of two strains of the flax pathogen Septoria linicola.</title>
        <authorList>
            <person name="Lapalu N."/>
            <person name="Simon A."/>
            <person name="Demenou B."/>
            <person name="Paumier D."/>
            <person name="Guillot M.-P."/>
            <person name="Gout L."/>
            <person name="Valade R."/>
        </authorList>
    </citation>
    <scope>NUCLEOTIDE SEQUENCE</scope>
    <source>
        <strain evidence="2">SE15195</strain>
    </source>
</reference>
<feature type="region of interest" description="Disordered" evidence="1">
    <location>
        <begin position="350"/>
        <end position="371"/>
    </location>
</feature>
<accession>A0A9Q9B3Z5</accession>
<feature type="compositionally biased region" description="Polar residues" evidence="1">
    <location>
        <begin position="748"/>
        <end position="758"/>
    </location>
</feature>
<dbReference type="EMBL" id="CP099427">
    <property type="protein sequence ID" value="USW57790.1"/>
    <property type="molecule type" value="Genomic_DNA"/>
</dbReference>
<feature type="compositionally biased region" description="Polar residues" evidence="1">
    <location>
        <begin position="765"/>
        <end position="777"/>
    </location>
</feature>
<keyword evidence="3" id="KW-1185">Reference proteome</keyword>
<name>A0A9Q9B3Z5_9PEZI</name>
<gene>
    <name evidence="2" type="ORF">Slin15195_G111090</name>
</gene>
<feature type="region of interest" description="Disordered" evidence="1">
    <location>
        <begin position="259"/>
        <end position="289"/>
    </location>
</feature>
<evidence type="ECO:0000313" key="2">
    <source>
        <dbReference type="EMBL" id="USW57790.1"/>
    </source>
</evidence>
<evidence type="ECO:0000256" key="1">
    <source>
        <dbReference type="SAM" id="MobiDB-lite"/>
    </source>
</evidence>
<feature type="region of interest" description="Disordered" evidence="1">
    <location>
        <begin position="1"/>
        <end position="32"/>
    </location>
</feature>
<evidence type="ECO:0000313" key="3">
    <source>
        <dbReference type="Proteomes" id="UP001056384"/>
    </source>
</evidence>
<proteinExistence type="predicted"/>
<protein>
    <submittedName>
        <fullName evidence="2">Uncharacterized protein</fullName>
    </submittedName>
</protein>